<proteinExistence type="predicted"/>
<dbReference type="AlphaFoldDB" id="A0A381D0I7"/>
<dbReference type="EMBL" id="LR134359">
    <property type="protein sequence ID" value="VEG61038.1"/>
    <property type="molecule type" value="Genomic_DNA"/>
</dbReference>
<sequence>MYRYLLFVLVAFFLTACGSSKINVVYPDYTKYKSNDFDLRVMKAYNYEYYKQYKEARDEFLSLYQDYNNTNFLENAFLLTLANNLDKQVELNNLAKPYLNQNDNLKRLSALYALNLNDIDNAQKLMKELLTKKDSDPRNLELYGDILVKKNDLKNATKYYRSTYNQVQNEEILFKLIGIYAILNDTLNIKNVLEFSRKTNGCTLKTCVLLAKIYFDEKNIEALKSIYKELYQLTKNKSFALAFVELLNSQGKTEEALKISLQYDLDDDIKLALYQNLKRFDDAKKMSLALYHKTKNKEYLLRAAVFEFEAVNEAKKITPKMVDSVKEKFEQGIDKDSNALYLNYYGYLLIDYDLDIKKGIELVKLALEKDPQNLYYLDSLAWGYYKLGDCKQAWEILKQTLDDKEFANSNESKAHIKTIKACIKHDIG</sequence>
<protein>
    <submittedName>
        <fullName evidence="1">ATP-dependent nuclease subunit B</fullName>
    </submittedName>
    <submittedName>
        <fullName evidence="2">Lipoprotein</fullName>
    </submittedName>
</protein>
<accession>A0A381D0I7</accession>
<evidence type="ECO:0000313" key="2">
    <source>
        <dbReference type="EMBL" id="VEG61038.1"/>
    </source>
</evidence>
<gene>
    <name evidence="1" type="ORF">CEP74_08090</name>
    <name evidence="2" type="ORF">NCTC11951_00583</name>
</gene>
<reference evidence="2 4" key="3">
    <citation type="submission" date="2018-12" db="EMBL/GenBank/DDBJ databases">
        <authorList>
            <consortium name="Pathogen Informatics"/>
        </authorList>
    </citation>
    <scope>NUCLEOTIDE SEQUENCE [LARGE SCALE GENOMIC DNA]</scope>
    <source>
        <strain evidence="2 4">NCTC11951</strain>
    </source>
</reference>
<dbReference type="EMBL" id="CP027403">
    <property type="protein sequence ID" value="AVL47691.1"/>
    <property type="molecule type" value="Genomic_DNA"/>
</dbReference>
<dbReference type="Proteomes" id="UP000275504">
    <property type="component" value="Chromosome"/>
</dbReference>
<reference evidence="3" key="2">
    <citation type="submission" date="2018-03" db="EMBL/GenBank/DDBJ databases">
        <title>FDA dAtabase for Regulatory Grade micrObial Sequences (FDA-ARGOS): Supporting development and validation of Infectious Disease Dx tests.</title>
        <authorList>
            <person name="Kerrigan L."/>
            <person name="Tallon L."/>
            <person name="Sadzewicz L."/>
            <person name="Sengamalay N."/>
            <person name="Ott S."/>
            <person name="Godinez A."/>
            <person name="Nagaraj S."/>
            <person name="Vavikolanu K."/>
            <person name="Vyas G."/>
            <person name="Nadendla S."/>
            <person name="George J."/>
            <person name="Sichtig H."/>
        </authorList>
    </citation>
    <scope>NUCLEOTIDE SEQUENCE [LARGE SCALE GENOMIC DNA]</scope>
    <source>
        <strain evidence="3">FDAARGOS_295</strain>
    </source>
</reference>
<dbReference type="Gene3D" id="1.25.40.10">
    <property type="entry name" value="Tetratricopeptide repeat domain"/>
    <property type="match status" value="1"/>
</dbReference>
<organism evidence="2 4">
    <name type="scientific">Campylobacter jejuni subsp. doylei</name>
    <dbReference type="NCBI Taxonomy" id="32021"/>
    <lineage>
        <taxon>Bacteria</taxon>
        <taxon>Pseudomonadati</taxon>
        <taxon>Campylobacterota</taxon>
        <taxon>Epsilonproteobacteria</taxon>
        <taxon>Campylobacterales</taxon>
        <taxon>Campylobacteraceae</taxon>
        <taxon>Campylobacter</taxon>
    </lineage>
</organism>
<reference evidence="1" key="1">
    <citation type="submission" date="2018-03" db="EMBL/GenBank/DDBJ databases">
        <title>FDA dAtabase for Regulatory Grade micrObial Sequences (FDA-ARGOS): Supporting development and validation of Infectious Disease Dx tests.</title>
        <authorList>
            <person name="Kerrigan L."/>
            <person name="Tallon L.J."/>
            <person name="Sadzewicz L."/>
            <person name="Sengamalay N."/>
            <person name="Ott S."/>
            <person name="Godinez A."/>
            <person name="Nagaraj S."/>
            <person name="Vavikolanu K."/>
            <person name="Vyas G."/>
            <person name="Nadendla S."/>
            <person name="Aluvathingal J."/>
            <person name="Sichtig H."/>
        </authorList>
    </citation>
    <scope>NUCLEOTIDE SEQUENCE</scope>
    <source>
        <strain evidence="1">FDAARGOS_295</strain>
    </source>
</reference>
<keyword evidence="2" id="KW-0449">Lipoprotein</keyword>
<evidence type="ECO:0000313" key="4">
    <source>
        <dbReference type="Proteomes" id="UP000275504"/>
    </source>
</evidence>
<name>A0A381D0I7_CAMJU</name>
<dbReference type="Proteomes" id="UP000239717">
    <property type="component" value="Chromosome"/>
</dbReference>
<evidence type="ECO:0000313" key="1">
    <source>
        <dbReference type="EMBL" id="AVL47691.1"/>
    </source>
</evidence>
<dbReference type="InterPro" id="IPR011990">
    <property type="entry name" value="TPR-like_helical_dom_sf"/>
</dbReference>
<dbReference type="PROSITE" id="PS51257">
    <property type="entry name" value="PROKAR_LIPOPROTEIN"/>
    <property type="match status" value="1"/>
</dbReference>
<dbReference type="SUPFAM" id="SSF48452">
    <property type="entry name" value="TPR-like"/>
    <property type="match status" value="2"/>
</dbReference>
<evidence type="ECO:0000313" key="3">
    <source>
        <dbReference type="Proteomes" id="UP000239717"/>
    </source>
</evidence>